<gene>
    <name evidence="1" type="ORF">Amon02_000948600</name>
</gene>
<name>A0ACB5TRZ2_AMBMO</name>
<evidence type="ECO:0000313" key="1">
    <source>
        <dbReference type="EMBL" id="GME94091.1"/>
    </source>
</evidence>
<protein>
    <submittedName>
        <fullName evidence="1">Unnamed protein product</fullName>
    </submittedName>
</protein>
<sequence>MDEYKSKLESGGFDNPNDDGDDAASTTSATKKKRKKSTKKLILSATSAAAANGSDAPLSTDPVEPMSESVEDGEVEDGGDAVNTTIASSPAPTEALDVEDDASVAEPASVLDSITAGAAANDETTDEEDDEDSEPLSKRVKLESEADIEDEAD</sequence>
<keyword evidence="2" id="KW-1185">Reference proteome</keyword>
<reference evidence="1" key="1">
    <citation type="submission" date="2023-04" db="EMBL/GenBank/DDBJ databases">
        <title>Ambrosiozyma monospora NBRC 10751.</title>
        <authorList>
            <person name="Ichikawa N."/>
            <person name="Sato H."/>
            <person name="Tonouchi N."/>
        </authorList>
    </citation>
    <scope>NUCLEOTIDE SEQUENCE</scope>
    <source>
        <strain evidence="1">NBRC 10751</strain>
    </source>
</reference>
<accession>A0ACB5TRZ2</accession>
<dbReference type="EMBL" id="BSXS01008927">
    <property type="protein sequence ID" value="GME94091.1"/>
    <property type="molecule type" value="Genomic_DNA"/>
</dbReference>
<organism evidence="1 2">
    <name type="scientific">Ambrosiozyma monospora</name>
    <name type="common">Yeast</name>
    <name type="synonym">Endomycopsis monosporus</name>
    <dbReference type="NCBI Taxonomy" id="43982"/>
    <lineage>
        <taxon>Eukaryota</taxon>
        <taxon>Fungi</taxon>
        <taxon>Dikarya</taxon>
        <taxon>Ascomycota</taxon>
        <taxon>Saccharomycotina</taxon>
        <taxon>Pichiomycetes</taxon>
        <taxon>Pichiales</taxon>
        <taxon>Pichiaceae</taxon>
        <taxon>Ambrosiozyma</taxon>
    </lineage>
</organism>
<comment type="caution">
    <text evidence="1">The sequence shown here is derived from an EMBL/GenBank/DDBJ whole genome shotgun (WGS) entry which is preliminary data.</text>
</comment>
<dbReference type="Proteomes" id="UP001165064">
    <property type="component" value="Unassembled WGS sequence"/>
</dbReference>
<evidence type="ECO:0000313" key="2">
    <source>
        <dbReference type="Proteomes" id="UP001165064"/>
    </source>
</evidence>
<proteinExistence type="predicted"/>